<name>A0A8H5CA42_9AGAR</name>
<dbReference type="Proteomes" id="UP000559256">
    <property type="component" value="Unassembled WGS sequence"/>
</dbReference>
<accession>A0A8H5CA42</accession>
<keyword evidence="4 6" id="KW-0274">FAD</keyword>
<dbReference type="InterPro" id="IPR036188">
    <property type="entry name" value="FAD/NAD-bd_sf"/>
</dbReference>
<dbReference type="Pfam" id="PF05199">
    <property type="entry name" value="GMC_oxred_C"/>
    <property type="match status" value="1"/>
</dbReference>
<dbReference type="EMBL" id="JAACJM010000203">
    <property type="protein sequence ID" value="KAF5337909.1"/>
    <property type="molecule type" value="Genomic_DNA"/>
</dbReference>
<sequence>MTSKGYISNFSQIGEPAGSPRSSDSDKHTYDVIVVGGGTAGCVLASRLAEDPSINVLLLEAGGSGKGQIFSRIPAAFARLFKNRKYAFPFWTEPQEFVNNEQKFWPRAKMLGGCSSINAQMAHYGAPGDFDEWAKITEDESWSWKDFGCYFVKFENYTGNERYPHVDMAVKGSGPVTVGYNAHFHESSQDFIDGCKNLKIPFSADFNTTSGTRGVNRTSECQLIVTYIDANGTRVTSETAYLTEEILSKPNITVGIHAHVTKILFENDGDTPRAVGVEFTQNQDGPLYRVYARKEVVVSGGAIHSPAILMLSGVGPRDELEKHKIPLVKDHPGIGRNLTDHPTVDLYFKDKSNTSPKWLIPSGFVDILHALKAAAQYLLFSTGPLRSNWGEAAAFVRSDDPVVFPPEEFSAATLSKDSTSAPDSPDLELFAIPLAYRSHGEIGWPIHTISLHCCLLRPLSRGTVTLKSASPWDDPIMDPRYLESKDDLLKLTRGVRLVMKLAKTEPVASRVDQNYKGPYSDEMDTHMIEKSDEELMDLVRQRLETLYHPTSTCRMAPERDNGVVDSRLRVYGVKGLRVCDASIFPSIVSGHTAGPCFALGEKGADLIKEDLKNAKGT</sequence>
<organism evidence="9 10">
    <name type="scientific">Tetrapyrgos nigripes</name>
    <dbReference type="NCBI Taxonomy" id="182062"/>
    <lineage>
        <taxon>Eukaryota</taxon>
        <taxon>Fungi</taxon>
        <taxon>Dikarya</taxon>
        <taxon>Basidiomycota</taxon>
        <taxon>Agaricomycotina</taxon>
        <taxon>Agaricomycetes</taxon>
        <taxon>Agaricomycetidae</taxon>
        <taxon>Agaricales</taxon>
        <taxon>Marasmiineae</taxon>
        <taxon>Marasmiaceae</taxon>
        <taxon>Tetrapyrgos</taxon>
    </lineage>
</organism>
<evidence type="ECO:0000256" key="7">
    <source>
        <dbReference type="SAM" id="MobiDB-lite"/>
    </source>
</evidence>
<dbReference type="AlphaFoldDB" id="A0A8H5CA42"/>
<evidence type="ECO:0000256" key="1">
    <source>
        <dbReference type="ARBA" id="ARBA00001974"/>
    </source>
</evidence>
<protein>
    <recommendedName>
        <fullName evidence="8">Glucose-methanol-choline oxidoreductase N-terminal domain-containing protein</fullName>
    </recommendedName>
</protein>
<comment type="cofactor">
    <cofactor evidence="1 6">
        <name>FAD</name>
        <dbReference type="ChEBI" id="CHEBI:57692"/>
    </cofactor>
</comment>
<evidence type="ECO:0000256" key="6">
    <source>
        <dbReference type="PIRSR" id="PIRSR000137-2"/>
    </source>
</evidence>
<dbReference type="SUPFAM" id="SSF51905">
    <property type="entry name" value="FAD/NAD(P)-binding domain"/>
    <property type="match status" value="1"/>
</dbReference>
<keyword evidence="3" id="KW-0285">Flavoprotein</keyword>
<feature type="domain" description="Glucose-methanol-choline oxidoreductase N-terminal" evidence="8">
    <location>
        <begin position="301"/>
        <end position="315"/>
    </location>
</feature>
<dbReference type="InterPro" id="IPR007867">
    <property type="entry name" value="GMC_OxRtase_C"/>
</dbReference>
<dbReference type="PROSITE" id="PS00624">
    <property type="entry name" value="GMC_OXRED_2"/>
    <property type="match status" value="1"/>
</dbReference>
<evidence type="ECO:0000313" key="9">
    <source>
        <dbReference type="EMBL" id="KAF5337909.1"/>
    </source>
</evidence>
<dbReference type="PIRSF" id="PIRSF000137">
    <property type="entry name" value="Alcohol_oxidase"/>
    <property type="match status" value="1"/>
</dbReference>
<dbReference type="GO" id="GO:0016614">
    <property type="term" value="F:oxidoreductase activity, acting on CH-OH group of donors"/>
    <property type="evidence" value="ECO:0007669"/>
    <property type="project" value="InterPro"/>
</dbReference>
<dbReference type="SUPFAM" id="SSF54373">
    <property type="entry name" value="FAD-linked reductases, C-terminal domain"/>
    <property type="match status" value="1"/>
</dbReference>
<reference evidence="9 10" key="1">
    <citation type="journal article" date="2020" name="ISME J.">
        <title>Uncovering the hidden diversity of litter-decomposition mechanisms in mushroom-forming fungi.</title>
        <authorList>
            <person name="Floudas D."/>
            <person name="Bentzer J."/>
            <person name="Ahren D."/>
            <person name="Johansson T."/>
            <person name="Persson P."/>
            <person name="Tunlid A."/>
        </authorList>
    </citation>
    <scope>NUCLEOTIDE SEQUENCE [LARGE SCALE GENOMIC DNA]</scope>
    <source>
        <strain evidence="9 10">CBS 291.85</strain>
    </source>
</reference>
<dbReference type="OrthoDB" id="269227at2759"/>
<dbReference type="PANTHER" id="PTHR11552">
    <property type="entry name" value="GLUCOSE-METHANOL-CHOLINE GMC OXIDOREDUCTASE"/>
    <property type="match status" value="1"/>
</dbReference>
<proteinExistence type="inferred from homology"/>
<evidence type="ECO:0000256" key="5">
    <source>
        <dbReference type="PIRSR" id="PIRSR000137-1"/>
    </source>
</evidence>
<evidence type="ECO:0000313" key="10">
    <source>
        <dbReference type="Proteomes" id="UP000559256"/>
    </source>
</evidence>
<feature type="binding site" evidence="6">
    <location>
        <position position="260"/>
    </location>
    <ligand>
        <name>FAD</name>
        <dbReference type="ChEBI" id="CHEBI:57692"/>
    </ligand>
</feature>
<dbReference type="Gene3D" id="3.50.50.60">
    <property type="entry name" value="FAD/NAD(P)-binding domain"/>
    <property type="match status" value="1"/>
</dbReference>
<evidence type="ECO:0000259" key="8">
    <source>
        <dbReference type="PROSITE" id="PS00624"/>
    </source>
</evidence>
<dbReference type="GO" id="GO:0050660">
    <property type="term" value="F:flavin adenine dinucleotide binding"/>
    <property type="evidence" value="ECO:0007669"/>
    <property type="project" value="InterPro"/>
</dbReference>
<dbReference type="InterPro" id="IPR000172">
    <property type="entry name" value="GMC_OxRdtase_N"/>
</dbReference>
<keyword evidence="10" id="KW-1185">Reference proteome</keyword>
<comment type="similarity">
    <text evidence="2">Belongs to the GMC oxidoreductase family.</text>
</comment>
<evidence type="ECO:0000256" key="3">
    <source>
        <dbReference type="ARBA" id="ARBA00022630"/>
    </source>
</evidence>
<comment type="caution">
    <text evidence="9">The sequence shown here is derived from an EMBL/GenBank/DDBJ whole genome shotgun (WGS) entry which is preliminary data.</text>
</comment>
<dbReference type="Gene3D" id="3.30.560.10">
    <property type="entry name" value="Glucose Oxidase, domain 3"/>
    <property type="match status" value="1"/>
</dbReference>
<feature type="region of interest" description="Disordered" evidence="7">
    <location>
        <begin position="1"/>
        <end position="26"/>
    </location>
</feature>
<evidence type="ECO:0000256" key="4">
    <source>
        <dbReference type="ARBA" id="ARBA00022827"/>
    </source>
</evidence>
<dbReference type="PANTHER" id="PTHR11552:SF147">
    <property type="entry name" value="CHOLINE DEHYDROGENASE, MITOCHONDRIAL"/>
    <property type="match status" value="1"/>
</dbReference>
<dbReference type="Pfam" id="PF00732">
    <property type="entry name" value="GMC_oxred_N"/>
    <property type="match status" value="1"/>
</dbReference>
<dbReference type="InterPro" id="IPR012132">
    <property type="entry name" value="GMC_OxRdtase"/>
</dbReference>
<feature type="compositionally biased region" description="Polar residues" evidence="7">
    <location>
        <begin position="1"/>
        <end position="12"/>
    </location>
</feature>
<feature type="active site" description="Proton donor" evidence="5">
    <location>
        <position position="548"/>
    </location>
</feature>
<feature type="active site" description="Proton acceptor" evidence="5">
    <location>
        <position position="591"/>
    </location>
</feature>
<gene>
    <name evidence="9" type="ORF">D9758_013125</name>
</gene>
<evidence type="ECO:0000256" key="2">
    <source>
        <dbReference type="ARBA" id="ARBA00010790"/>
    </source>
</evidence>